<feature type="domain" description="SCP" evidence="3">
    <location>
        <begin position="50"/>
        <end position="161"/>
    </location>
</feature>
<evidence type="ECO:0000313" key="4">
    <source>
        <dbReference type="EMBL" id="PRY77638.1"/>
    </source>
</evidence>
<proteinExistence type="predicted"/>
<evidence type="ECO:0000259" key="3">
    <source>
        <dbReference type="Pfam" id="PF00188"/>
    </source>
</evidence>
<keyword evidence="2" id="KW-0732">Signal</keyword>
<dbReference type="Pfam" id="PF00188">
    <property type="entry name" value="CAP"/>
    <property type="match status" value="1"/>
</dbReference>
<dbReference type="InterPro" id="IPR035940">
    <property type="entry name" value="CAP_sf"/>
</dbReference>
<feature type="region of interest" description="Disordered" evidence="1">
    <location>
        <begin position="19"/>
        <end position="39"/>
    </location>
</feature>
<evidence type="ECO:0000256" key="2">
    <source>
        <dbReference type="SAM" id="SignalP"/>
    </source>
</evidence>
<dbReference type="RefSeq" id="WP_106357190.1">
    <property type="nucleotide sequence ID" value="NZ_PVTP01000005.1"/>
</dbReference>
<protein>
    <submittedName>
        <fullName evidence="4">Cysteine-rich secretory protein family protein</fullName>
    </submittedName>
</protein>
<dbReference type="SUPFAM" id="SSF55797">
    <property type="entry name" value="PR-1-like"/>
    <property type="match status" value="1"/>
</dbReference>
<organism evidence="4 5">
    <name type="scientific">Yoonia maritima</name>
    <dbReference type="NCBI Taxonomy" id="1435347"/>
    <lineage>
        <taxon>Bacteria</taxon>
        <taxon>Pseudomonadati</taxon>
        <taxon>Pseudomonadota</taxon>
        <taxon>Alphaproteobacteria</taxon>
        <taxon>Rhodobacterales</taxon>
        <taxon>Paracoccaceae</taxon>
        <taxon>Yoonia</taxon>
    </lineage>
</organism>
<evidence type="ECO:0000313" key="5">
    <source>
        <dbReference type="Proteomes" id="UP000238007"/>
    </source>
</evidence>
<feature type="chain" id="PRO_5015702746" evidence="2">
    <location>
        <begin position="24"/>
        <end position="167"/>
    </location>
</feature>
<dbReference type="PANTHER" id="PTHR31157">
    <property type="entry name" value="SCP DOMAIN-CONTAINING PROTEIN"/>
    <property type="match status" value="1"/>
</dbReference>
<comment type="caution">
    <text evidence="4">The sequence shown here is derived from an EMBL/GenBank/DDBJ whole genome shotgun (WGS) entry which is preliminary data.</text>
</comment>
<dbReference type="PROSITE" id="PS51257">
    <property type="entry name" value="PROKAR_LIPOPROTEIN"/>
    <property type="match status" value="1"/>
</dbReference>
<name>A0A2T0VZ44_9RHOB</name>
<dbReference type="AlphaFoldDB" id="A0A2T0VZ44"/>
<accession>A0A2T0VZ44</accession>
<reference evidence="4 5" key="1">
    <citation type="submission" date="2018-03" db="EMBL/GenBank/DDBJ databases">
        <title>Genomic Encyclopedia of Archaeal and Bacterial Type Strains, Phase II (KMG-II): from individual species to whole genera.</title>
        <authorList>
            <person name="Goeker M."/>
        </authorList>
    </citation>
    <scope>NUCLEOTIDE SEQUENCE [LARGE SCALE GENOMIC DNA]</scope>
    <source>
        <strain evidence="4 5">DSM 101533</strain>
    </source>
</reference>
<sequence>MKSYLAVVAISVLGACSSGTSGADTSTGAPTTPSTPTVPSTPVDASFQGMLNDVRASNGAGAVAYDARLGAAAQGHADDMLANNYFSHTGLNGSSPGDRITATGYVWRTYGENIAKGQTSEEQVMEGWTNSLGHHANNINPAFEDYALAKAGSGSNTYWVLVLATEM</sequence>
<dbReference type="OrthoDB" id="9811255at2"/>
<gene>
    <name evidence="4" type="ORF">CLV80_105121</name>
</gene>
<feature type="signal peptide" evidence="2">
    <location>
        <begin position="1"/>
        <end position="23"/>
    </location>
</feature>
<dbReference type="PANTHER" id="PTHR31157:SF1">
    <property type="entry name" value="SCP DOMAIN-CONTAINING PROTEIN"/>
    <property type="match status" value="1"/>
</dbReference>
<dbReference type="InterPro" id="IPR014044">
    <property type="entry name" value="CAP_dom"/>
</dbReference>
<dbReference type="Gene3D" id="3.40.33.10">
    <property type="entry name" value="CAP"/>
    <property type="match status" value="1"/>
</dbReference>
<evidence type="ECO:0000256" key="1">
    <source>
        <dbReference type="SAM" id="MobiDB-lite"/>
    </source>
</evidence>
<dbReference type="CDD" id="cd05379">
    <property type="entry name" value="CAP_bacterial"/>
    <property type="match status" value="1"/>
</dbReference>
<dbReference type="Proteomes" id="UP000238007">
    <property type="component" value="Unassembled WGS sequence"/>
</dbReference>
<keyword evidence="5" id="KW-1185">Reference proteome</keyword>
<dbReference type="EMBL" id="PVTP01000005">
    <property type="protein sequence ID" value="PRY77638.1"/>
    <property type="molecule type" value="Genomic_DNA"/>
</dbReference>